<reference evidence="4" key="1">
    <citation type="journal article" date="2020" name="Nat. Commun.">
        <title>Genome assembly of wild tea tree DASZ reveals pedigree and selection history of tea varieties.</title>
        <authorList>
            <person name="Zhang W."/>
            <person name="Zhang Y."/>
            <person name="Qiu H."/>
            <person name="Guo Y."/>
            <person name="Wan H."/>
            <person name="Zhang X."/>
            <person name="Scossa F."/>
            <person name="Alseekh S."/>
            <person name="Zhang Q."/>
            <person name="Wang P."/>
            <person name="Xu L."/>
            <person name="Schmidt M.H."/>
            <person name="Jia X."/>
            <person name="Li D."/>
            <person name="Zhu A."/>
            <person name="Guo F."/>
            <person name="Chen W."/>
            <person name="Ni D."/>
            <person name="Usadel B."/>
            <person name="Fernie A.R."/>
            <person name="Wen W."/>
        </authorList>
    </citation>
    <scope>NUCLEOTIDE SEQUENCE [LARGE SCALE GENOMIC DNA]</scope>
    <source>
        <strain evidence="4">cv. G240</strain>
    </source>
</reference>
<dbReference type="InterPro" id="IPR013094">
    <property type="entry name" value="AB_hydrolase_3"/>
</dbReference>
<evidence type="ECO:0000259" key="2">
    <source>
        <dbReference type="Pfam" id="PF07859"/>
    </source>
</evidence>
<feature type="domain" description="Alpha/beta hydrolase fold-3" evidence="2">
    <location>
        <begin position="10"/>
        <end position="97"/>
    </location>
</feature>
<accession>A0A7J7HIB4</accession>
<proteinExistence type="inferred from homology"/>
<dbReference type="InterPro" id="IPR050466">
    <property type="entry name" value="Carboxylest/Gibb_receptor"/>
</dbReference>
<dbReference type="AlphaFoldDB" id="A0A7J7HIB4"/>
<organism evidence="3 4">
    <name type="scientific">Camellia sinensis</name>
    <name type="common">Tea plant</name>
    <name type="synonym">Thea sinensis</name>
    <dbReference type="NCBI Taxonomy" id="4442"/>
    <lineage>
        <taxon>Eukaryota</taxon>
        <taxon>Viridiplantae</taxon>
        <taxon>Streptophyta</taxon>
        <taxon>Embryophyta</taxon>
        <taxon>Tracheophyta</taxon>
        <taxon>Spermatophyta</taxon>
        <taxon>Magnoliopsida</taxon>
        <taxon>eudicotyledons</taxon>
        <taxon>Gunneridae</taxon>
        <taxon>Pentapetalae</taxon>
        <taxon>asterids</taxon>
        <taxon>Ericales</taxon>
        <taxon>Theaceae</taxon>
        <taxon>Camellia</taxon>
    </lineage>
</organism>
<evidence type="ECO:0000256" key="1">
    <source>
        <dbReference type="ARBA" id="ARBA00010515"/>
    </source>
</evidence>
<dbReference type="Proteomes" id="UP000593564">
    <property type="component" value="Unassembled WGS sequence"/>
</dbReference>
<comment type="similarity">
    <text evidence="1">Belongs to the 'GDXG' lipolytic enzyme family.</text>
</comment>
<gene>
    <name evidence="3" type="ORF">HYC85_009668</name>
</gene>
<reference evidence="3 4" key="2">
    <citation type="submission" date="2020-07" db="EMBL/GenBank/DDBJ databases">
        <title>Genome assembly of wild tea tree DASZ reveals pedigree and selection history of tea varieties.</title>
        <authorList>
            <person name="Zhang W."/>
        </authorList>
    </citation>
    <scope>NUCLEOTIDE SEQUENCE [LARGE SCALE GENOMIC DNA]</scope>
    <source>
        <strain evidence="4">cv. G240</strain>
        <tissue evidence="3">Leaf</tissue>
    </source>
</reference>
<dbReference type="Pfam" id="PF07859">
    <property type="entry name" value="Abhydrolase_3"/>
    <property type="match status" value="1"/>
</dbReference>
<dbReference type="PANTHER" id="PTHR23024:SF467">
    <property type="entry name" value="CARBOXYLESTERASE 12-RELATED"/>
    <property type="match status" value="1"/>
</dbReference>
<evidence type="ECO:0000313" key="3">
    <source>
        <dbReference type="EMBL" id="KAF5951724.1"/>
    </source>
</evidence>
<dbReference type="Gene3D" id="3.40.50.1820">
    <property type="entry name" value="alpha/beta hydrolase"/>
    <property type="match status" value="1"/>
</dbReference>
<protein>
    <recommendedName>
        <fullName evidence="2">Alpha/beta hydrolase fold-3 domain-containing protein</fullName>
    </recommendedName>
</protein>
<dbReference type="EMBL" id="JACBKZ010000004">
    <property type="protein sequence ID" value="KAF5951724.1"/>
    <property type="molecule type" value="Genomic_DNA"/>
</dbReference>
<evidence type="ECO:0000313" key="4">
    <source>
        <dbReference type="Proteomes" id="UP000593564"/>
    </source>
</evidence>
<dbReference type="SUPFAM" id="SSF53474">
    <property type="entry name" value="alpha/beta-Hydrolases"/>
    <property type="match status" value="1"/>
</dbReference>
<name>A0A7J7HIB4_CAMSI</name>
<dbReference type="InterPro" id="IPR029058">
    <property type="entry name" value="AB_hydrolase_fold"/>
</dbReference>
<sequence length="130" mass="14641">MVEMSTNSPTGFANTEGDFHELWHFVYPTTTGSDDPRINPAVDPRLSRLACNRVLVCVAENDRARDGGLFYYESLGKSGWGGVLEILDSPNEGHVFHRVDPTCENACDFAQKNGFFPQSSLRWENVRSWK</sequence>
<comment type="caution">
    <text evidence="3">The sequence shown here is derived from an EMBL/GenBank/DDBJ whole genome shotgun (WGS) entry which is preliminary data.</text>
</comment>
<dbReference type="GO" id="GO:0016787">
    <property type="term" value="F:hydrolase activity"/>
    <property type="evidence" value="ECO:0007669"/>
    <property type="project" value="InterPro"/>
</dbReference>
<keyword evidence="4" id="KW-1185">Reference proteome</keyword>
<dbReference type="PANTHER" id="PTHR23024">
    <property type="entry name" value="ARYLACETAMIDE DEACETYLASE"/>
    <property type="match status" value="1"/>
</dbReference>